<accession>A0A4C1WUT6</accession>
<evidence type="ECO:0000313" key="3">
    <source>
        <dbReference type="Proteomes" id="UP000299102"/>
    </source>
</evidence>
<gene>
    <name evidence="2" type="ORF">EVAR_46378_1</name>
</gene>
<name>A0A4C1WUT6_EUMVA</name>
<proteinExistence type="predicted"/>
<dbReference type="AlphaFoldDB" id="A0A4C1WUT6"/>
<dbReference type="Proteomes" id="UP000299102">
    <property type="component" value="Unassembled WGS sequence"/>
</dbReference>
<organism evidence="2 3">
    <name type="scientific">Eumeta variegata</name>
    <name type="common">Bagworm moth</name>
    <name type="synonym">Eumeta japonica</name>
    <dbReference type="NCBI Taxonomy" id="151549"/>
    <lineage>
        <taxon>Eukaryota</taxon>
        <taxon>Metazoa</taxon>
        <taxon>Ecdysozoa</taxon>
        <taxon>Arthropoda</taxon>
        <taxon>Hexapoda</taxon>
        <taxon>Insecta</taxon>
        <taxon>Pterygota</taxon>
        <taxon>Neoptera</taxon>
        <taxon>Endopterygota</taxon>
        <taxon>Lepidoptera</taxon>
        <taxon>Glossata</taxon>
        <taxon>Ditrysia</taxon>
        <taxon>Tineoidea</taxon>
        <taxon>Psychidae</taxon>
        <taxon>Oiketicinae</taxon>
        <taxon>Eumeta</taxon>
    </lineage>
</organism>
<dbReference type="OrthoDB" id="10066767at2759"/>
<reference evidence="2 3" key="1">
    <citation type="journal article" date="2019" name="Commun. Biol.">
        <title>The bagworm genome reveals a unique fibroin gene that provides high tensile strength.</title>
        <authorList>
            <person name="Kono N."/>
            <person name="Nakamura H."/>
            <person name="Ohtoshi R."/>
            <person name="Tomita M."/>
            <person name="Numata K."/>
            <person name="Arakawa K."/>
        </authorList>
    </citation>
    <scope>NUCLEOTIDE SEQUENCE [LARGE SCALE GENOMIC DNA]</scope>
</reference>
<evidence type="ECO:0000256" key="1">
    <source>
        <dbReference type="SAM" id="MobiDB-lite"/>
    </source>
</evidence>
<evidence type="ECO:0000313" key="2">
    <source>
        <dbReference type="EMBL" id="GBP55081.1"/>
    </source>
</evidence>
<sequence length="217" mass="24339">MQYKAEEKLPVIQKQDAAIRRELVEKRLAMNLTEMEAATEFAEADEHAVHRMEDSPPNQAGILRREGVADDAARTTLPDRVRPGSTANREHSSERGRGLAELADAINQLARPRPIPRQYKPYENLARQRVAVQGKARTAVCHPLAANSKPEDIMAVLKKFGRAEQLVDEVLKEVRVMSRLTDSGLEINDFAITTRNCVAVLREIDEEGHIHNPVPLK</sequence>
<protein>
    <submittedName>
        <fullName evidence="2">Uncharacterized protein</fullName>
    </submittedName>
</protein>
<comment type="caution">
    <text evidence="2">The sequence shown here is derived from an EMBL/GenBank/DDBJ whole genome shotgun (WGS) entry which is preliminary data.</text>
</comment>
<keyword evidence="3" id="KW-1185">Reference proteome</keyword>
<feature type="region of interest" description="Disordered" evidence="1">
    <location>
        <begin position="68"/>
        <end position="97"/>
    </location>
</feature>
<dbReference type="EMBL" id="BGZK01000660">
    <property type="protein sequence ID" value="GBP55081.1"/>
    <property type="molecule type" value="Genomic_DNA"/>
</dbReference>